<dbReference type="PRINTS" id="PR00080">
    <property type="entry name" value="SDRFAMILY"/>
</dbReference>
<gene>
    <name evidence="4" type="ORF">ACFSJS_20670</name>
</gene>
<keyword evidence="5" id="KW-1185">Reference proteome</keyword>
<evidence type="ECO:0000256" key="3">
    <source>
        <dbReference type="RuleBase" id="RU000363"/>
    </source>
</evidence>
<dbReference type="Proteomes" id="UP001597365">
    <property type="component" value="Unassembled WGS sequence"/>
</dbReference>
<accession>A0ABW4PP53</accession>
<dbReference type="InterPro" id="IPR002347">
    <property type="entry name" value="SDR_fam"/>
</dbReference>
<dbReference type="PANTHER" id="PTHR44196">
    <property type="entry name" value="DEHYDROGENASE/REDUCTASE SDR FAMILY MEMBER 7B"/>
    <property type="match status" value="1"/>
</dbReference>
<sequence>MPTAVVTGASAGIGLAFAELLAERGHHLVLVARDGARLDALAAALRSPGRPHQVIPADLTTVAGCRAVERRLADRAAPVDLLVNNAGAAPSRPFPENPVAAEEAVLDLNVRAVLRLTHAALPGMVARRSGGVLNVASVAALGPGWLASTYPPSKSWVLAFTESVGRSDLVRRAGVRMTAVLPGYTRTEFHRRAGIAASEFPGWMWLPAARVAATALRDLDRGRTVSIPGLRYRLAGWALRHLPRPVVAPWCWDPSRPSGASANRQDPP</sequence>
<dbReference type="Gene3D" id="3.40.50.720">
    <property type="entry name" value="NAD(P)-binding Rossmann-like Domain"/>
    <property type="match status" value="1"/>
</dbReference>
<dbReference type="PIRSF" id="PIRSF000126">
    <property type="entry name" value="11-beta-HSD1"/>
    <property type="match status" value="1"/>
</dbReference>
<dbReference type="CDD" id="cd05233">
    <property type="entry name" value="SDR_c"/>
    <property type="match status" value="1"/>
</dbReference>
<dbReference type="EC" id="1.-.-.-" evidence="4"/>
<evidence type="ECO:0000256" key="2">
    <source>
        <dbReference type="ARBA" id="ARBA00023002"/>
    </source>
</evidence>
<dbReference type="SUPFAM" id="SSF51735">
    <property type="entry name" value="NAD(P)-binding Rossmann-fold domains"/>
    <property type="match status" value="1"/>
</dbReference>
<dbReference type="EMBL" id="JBHUFU010000012">
    <property type="protein sequence ID" value="MFD1832043.1"/>
    <property type="molecule type" value="Genomic_DNA"/>
</dbReference>
<comment type="similarity">
    <text evidence="1 3">Belongs to the short-chain dehydrogenases/reductases (SDR) family.</text>
</comment>
<name>A0ABW4PP53_9ACTN</name>
<comment type="caution">
    <text evidence="4">The sequence shown here is derived from an EMBL/GenBank/DDBJ whole genome shotgun (WGS) entry which is preliminary data.</text>
</comment>
<keyword evidence="2 4" id="KW-0560">Oxidoreductase</keyword>
<organism evidence="4 5">
    <name type="scientific">Streptomyces desertarenae</name>
    <dbReference type="NCBI Taxonomy" id="2666184"/>
    <lineage>
        <taxon>Bacteria</taxon>
        <taxon>Bacillati</taxon>
        <taxon>Actinomycetota</taxon>
        <taxon>Actinomycetes</taxon>
        <taxon>Kitasatosporales</taxon>
        <taxon>Streptomycetaceae</taxon>
        <taxon>Streptomyces</taxon>
    </lineage>
</organism>
<proteinExistence type="inferred from homology"/>
<dbReference type="PANTHER" id="PTHR44196:SF2">
    <property type="entry name" value="SHORT-CHAIN DEHYDROGENASE-RELATED"/>
    <property type="match status" value="1"/>
</dbReference>
<evidence type="ECO:0000256" key="1">
    <source>
        <dbReference type="ARBA" id="ARBA00006484"/>
    </source>
</evidence>
<evidence type="ECO:0000313" key="5">
    <source>
        <dbReference type="Proteomes" id="UP001597365"/>
    </source>
</evidence>
<dbReference type="PRINTS" id="PR00081">
    <property type="entry name" value="GDHRDH"/>
</dbReference>
<dbReference type="InterPro" id="IPR036291">
    <property type="entry name" value="NAD(P)-bd_dom_sf"/>
</dbReference>
<reference evidence="5" key="1">
    <citation type="journal article" date="2019" name="Int. J. Syst. Evol. Microbiol.">
        <title>The Global Catalogue of Microorganisms (GCM) 10K type strain sequencing project: providing services to taxonomists for standard genome sequencing and annotation.</title>
        <authorList>
            <consortium name="The Broad Institute Genomics Platform"/>
            <consortium name="The Broad Institute Genome Sequencing Center for Infectious Disease"/>
            <person name="Wu L."/>
            <person name="Ma J."/>
        </authorList>
    </citation>
    <scope>NUCLEOTIDE SEQUENCE [LARGE SCALE GENOMIC DNA]</scope>
    <source>
        <strain evidence="5">CGMCC 4.7455</strain>
    </source>
</reference>
<dbReference type="Pfam" id="PF00106">
    <property type="entry name" value="adh_short"/>
    <property type="match status" value="1"/>
</dbReference>
<protein>
    <submittedName>
        <fullName evidence="4">SDR family NAD(P)-dependent oxidoreductase</fullName>
        <ecNumber evidence="4">1.-.-.-</ecNumber>
    </submittedName>
</protein>
<dbReference type="RefSeq" id="WP_380902553.1">
    <property type="nucleotide sequence ID" value="NZ_JBHUFU010000012.1"/>
</dbReference>
<dbReference type="GO" id="GO:0016491">
    <property type="term" value="F:oxidoreductase activity"/>
    <property type="evidence" value="ECO:0007669"/>
    <property type="project" value="UniProtKB-KW"/>
</dbReference>
<evidence type="ECO:0000313" key="4">
    <source>
        <dbReference type="EMBL" id="MFD1832043.1"/>
    </source>
</evidence>